<proteinExistence type="predicted"/>
<protein>
    <submittedName>
        <fullName evidence="1">Uncharacterized protein</fullName>
    </submittedName>
</protein>
<gene>
    <name evidence="1" type="ORF">F2Q69_00050501</name>
</gene>
<comment type="caution">
    <text evidence="1">The sequence shown here is derived from an EMBL/GenBank/DDBJ whole genome shotgun (WGS) entry which is preliminary data.</text>
</comment>
<dbReference type="AlphaFoldDB" id="A0A8S9PV03"/>
<accession>A0A8S9PV03</accession>
<dbReference type="Proteomes" id="UP000712600">
    <property type="component" value="Unassembled WGS sequence"/>
</dbReference>
<sequence length="100" mass="11291">MDPNMHNAFHSHLRYEVSELVVDDDIGGGLPKTLVPRSSRKLPKKELGTKMWMKSQNSYLMMTLEESTKNSGCEIVLPDQSVVLFRNSAINFPSVKPIQT</sequence>
<dbReference type="EMBL" id="QGKX02001347">
    <property type="protein sequence ID" value="KAF3522272.1"/>
    <property type="molecule type" value="Genomic_DNA"/>
</dbReference>
<evidence type="ECO:0000313" key="1">
    <source>
        <dbReference type="EMBL" id="KAF3522272.1"/>
    </source>
</evidence>
<organism evidence="1 2">
    <name type="scientific">Brassica cretica</name>
    <name type="common">Mustard</name>
    <dbReference type="NCBI Taxonomy" id="69181"/>
    <lineage>
        <taxon>Eukaryota</taxon>
        <taxon>Viridiplantae</taxon>
        <taxon>Streptophyta</taxon>
        <taxon>Embryophyta</taxon>
        <taxon>Tracheophyta</taxon>
        <taxon>Spermatophyta</taxon>
        <taxon>Magnoliopsida</taxon>
        <taxon>eudicotyledons</taxon>
        <taxon>Gunneridae</taxon>
        <taxon>Pentapetalae</taxon>
        <taxon>rosids</taxon>
        <taxon>malvids</taxon>
        <taxon>Brassicales</taxon>
        <taxon>Brassicaceae</taxon>
        <taxon>Brassiceae</taxon>
        <taxon>Brassica</taxon>
    </lineage>
</organism>
<name>A0A8S9PV03_BRACR</name>
<reference evidence="1" key="1">
    <citation type="submission" date="2019-12" db="EMBL/GenBank/DDBJ databases">
        <title>Genome sequencing and annotation of Brassica cretica.</title>
        <authorList>
            <person name="Studholme D.J."/>
            <person name="Sarris P."/>
        </authorList>
    </citation>
    <scope>NUCLEOTIDE SEQUENCE</scope>
    <source>
        <strain evidence="1">PFS-109/04</strain>
        <tissue evidence="1">Leaf</tissue>
    </source>
</reference>
<evidence type="ECO:0000313" key="2">
    <source>
        <dbReference type="Proteomes" id="UP000712600"/>
    </source>
</evidence>